<evidence type="ECO:0000256" key="1">
    <source>
        <dbReference type="SAM" id="MobiDB-lite"/>
    </source>
</evidence>
<sequence length="358" mass="40593">MNTRNSREGTSALLASWEGIRYLMKGDWDDSGGKGNFITNIRGRYSFERMDKKKLSCVSNEINKTRITPSPKFTYASARVSARVDFEQISLSYISTVYNLNPNPDFDITFDFDRSLAFNSEPDLGLRTLELRAPALISDFGTIPYSDSEHTLGSNFNSTLDSKHGCSRFRPHPVSSFDSVLRLVCNIDSTTAHGSDLDGATTKIKFRLYYSEIIGYRILFSSSPQEWMSDIWIRRWRFGCGQCSISEAASARNISSNIFACTAYCRGFITDERPRRNIEKKPRGDCKKKNTSPRTRHSTKFPVIKKEVSFVREIHAVRGGSVLKGGPARRGRYLRYGLSQPRPLTDRIFPDNSDFVKA</sequence>
<dbReference type="EMBL" id="BGZK01000324">
    <property type="protein sequence ID" value="GBP36869.1"/>
    <property type="molecule type" value="Genomic_DNA"/>
</dbReference>
<proteinExistence type="predicted"/>
<reference evidence="2 3" key="1">
    <citation type="journal article" date="2019" name="Commun. Biol.">
        <title>The bagworm genome reveals a unique fibroin gene that provides high tensile strength.</title>
        <authorList>
            <person name="Kono N."/>
            <person name="Nakamura H."/>
            <person name="Ohtoshi R."/>
            <person name="Tomita M."/>
            <person name="Numata K."/>
            <person name="Arakawa K."/>
        </authorList>
    </citation>
    <scope>NUCLEOTIDE SEQUENCE [LARGE SCALE GENOMIC DNA]</scope>
</reference>
<protein>
    <submittedName>
        <fullName evidence="2">Uncharacterized protein</fullName>
    </submittedName>
</protein>
<evidence type="ECO:0000313" key="3">
    <source>
        <dbReference type="Proteomes" id="UP000299102"/>
    </source>
</evidence>
<feature type="compositionally biased region" description="Basic and acidic residues" evidence="1">
    <location>
        <begin position="276"/>
        <end position="288"/>
    </location>
</feature>
<dbReference type="Proteomes" id="UP000299102">
    <property type="component" value="Unassembled WGS sequence"/>
</dbReference>
<dbReference type="AlphaFoldDB" id="A0A4C1VE34"/>
<evidence type="ECO:0000313" key="2">
    <source>
        <dbReference type="EMBL" id="GBP36869.1"/>
    </source>
</evidence>
<organism evidence="2 3">
    <name type="scientific">Eumeta variegata</name>
    <name type="common">Bagworm moth</name>
    <name type="synonym">Eumeta japonica</name>
    <dbReference type="NCBI Taxonomy" id="151549"/>
    <lineage>
        <taxon>Eukaryota</taxon>
        <taxon>Metazoa</taxon>
        <taxon>Ecdysozoa</taxon>
        <taxon>Arthropoda</taxon>
        <taxon>Hexapoda</taxon>
        <taxon>Insecta</taxon>
        <taxon>Pterygota</taxon>
        <taxon>Neoptera</taxon>
        <taxon>Endopterygota</taxon>
        <taxon>Lepidoptera</taxon>
        <taxon>Glossata</taxon>
        <taxon>Ditrysia</taxon>
        <taxon>Tineoidea</taxon>
        <taxon>Psychidae</taxon>
        <taxon>Oiketicinae</taxon>
        <taxon>Eumeta</taxon>
    </lineage>
</organism>
<accession>A0A4C1VE34</accession>
<name>A0A4C1VE34_EUMVA</name>
<comment type="caution">
    <text evidence="2">The sequence shown here is derived from an EMBL/GenBank/DDBJ whole genome shotgun (WGS) entry which is preliminary data.</text>
</comment>
<feature type="compositionally biased region" description="Basic residues" evidence="1">
    <location>
        <begin position="289"/>
        <end position="298"/>
    </location>
</feature>
<keyword evidence="3" id="KW-1185">Reference proteome</keyword>
<gene>
    <name evidence="2" type="ORF">EVAR_96116_1</name>
</gene>
<feature type="region of interest" description="Disordered" evidence="1">
    <location>
        <begin position="276"/>
        <end position="298"/>
    </location>
</feature>